<dbReference type="InterPro" id="IPR042460">
    <property type="entry name" value="DCN1-like_PONY"/>
</dbReference>
<proteinExistence type="predicted"/>
<evidence type="ECO:0000259" key="2">
    <source>
        <dbReference type="PROSITE" id="PS51229"/>
    </source>
</evidence>
<dbReference type="GO" id="GO:0031624">
    <property type="term" value="F:ubiquitin conjugating enzyme binding"/>
    <property type="evidence" value="ECO:0007669"/>
    <property type="project" value="TreeGrafter"/>
</dbReference>
<sequence length="299" mass="34531">MSTSKAQKEKMMSEFMALTNAIPADTARICKKVGYRLELAIDAFYRDLAAQTNAERSVKSKKRALSEEIENLLDIQFDLYQDGEDGTKMEMEGLLKYLESLNLSPEEPSVICLAHFLKAPKLGIIERSSFKKSWIKIYLNQPTLEHVDTQIKNLNKIHNLESLIHFQKNHINTLNDNLSQDANYFGLVYKFVFDFAKDEGQKSFALDTAIAFWEMLIPIAPLDAEVEFKPEYLEWWLDLLKSKGKAISRDTWNMFWDFVEQFDDGFVNYDESAAWPSVIDDFVECAREKLKALESMDTS</sequence>
<dbReference type="GO" id="GO:0032182">
    <property type="term" value="F:ubiquitin-like protein binding"/>
    <property type="evidence" value="ECO:0007669"/>
    <property type="project" value="TreeGrafter"/>
</dbReference>
<dbReference type="FunFam" id="1.10.238.200:FF:000003">
    <property type="entry name" value="DCN1-like protein 3"/>
    <property type="match status" value="1"/>
</dbReference>
<dbReference type="OrthoDB" id="27198at2759"/>
<dbReference type="Pfam" id="PF03556">
    <property type="entry name" value="Cullin_binding"/>
    <property type="match status" value="1"/>
</dbReference>
<name>A0A9P6NEW3_9BASI</name>
<evidence type="ECO:0000313" key="4">
    <source>
        <dbReference type="Proteomes" id="UP000886653"/>
    </source>
</evidence>
<reference evidence="3" key="1">
    <citation type="submission" date="2013-11" db="EMBL/GenBank/DDBJ databases">
        <title>Genome sequence of the fusiform rust pathogen reveals effectors for host alternation and coevolution with pine.</title>
        <authorList>
            <consortium name="DOE Joint Genome Institute"/>
            <person name="Smith K."/>
            <person name="Pendleton A."/>
            <person name="Kubisiak T."/>
            <person name="Anderson C."/>
            <person name="Salamov A."/>
            <person name="Aerts A."/>
            <person name="Riley R."/>
            <person name="Clum A."/>
            <person name="Lindquist E."/>
            <person name="Ence D."/>
            <person name="Campbell M."/>
            <person name="Kronenberg Z."/>
            <person name="Feau N."/>
            <person name="Dhillon B."/>
            <person name="Hamelin R."/>
            <person name="Burleigh J."/>
            <person name="Smith J."/>
            <person name="Yandell M."/>
            <person name="Nelson C."/>
            <person name="Grigoriev I."/>
            <person name="Davis J."/>
        </authorList>
    </citation>
    <scope>NUCLEOTIDE SEQUENCE</scope>
    <source>
        <strain evidence="3">G11</strain>
    </source>
</reference>
<dbReference type="Proteomes" id="UP000886653">
    <property type="component" value="Unassembled WGS sequence"/>
</dbReference>
<dbReference type="Gene3D" id="1.10.238.200">
    <property type="entry name" value="Cullin, PONY binding domain"/>
    <property type="match status" value="1"/>
</dbReference>
<dbReference type="PANTHER" id="PTHR12281:SF31">
    <property type="entry name" value="DCN1-LIKE PROTEIN 3"/>
    <property type="match status" value="1"/>
</dbReference>
<dbReference type="GO" id="GO:0097602">
    <property type="term" value="F:cullin family protein binding"/>
    <property type="evidence" value="ECO:0007669"/>
    <property type="project" value="TreeGrafter"/>
</dbReference>
<dbReference type="Gene3D" id="1.10.238.10">
    <property type="entry name" value="EF-hand"/>
    <property type="match status" value="1"/>
</dbReference>
<dbReference type="AlphaFoldDB" id="A0A9P6NEW3"/>
<dbReference type="GO" id="GO:0045116">
    <property type="term" value="P:protein neddylation"/>
    <property type="evidence" value="ECO:0007669"/>
    <property type="project" value="TreeGrafter"/>
</dbReference>
<evidence type="ECO:0000313" key="3">
    <source>
        <dbReference type="EMBL" id="KAG0144327.1"/>
    </source>
</evidence>
<dbReference type="InterPro" id="IPR014764">
    <property type="entry name" value="DCN-prot"/>
</dbReference>
<keyword evidence="4" id="KW-1185">Reference proteome</keyword>
<protein>
    <recommendedName>
        <fullName evidence="1">Defective in cullin neddylation protein</fullName>
    </recommendedName>
</protein>
<evidence type="ECO:0000256" key="1">
    <source>
        <dbReference type="RuleBase" id="RU410713"/>
    </source>
</evidence>
<accession>A0A9P6NEW3</accession>
<dbReference type="InterPro" id="IPR005176">
    <property type="entry name" value="PONY_dom"/>
</dbReference>
<gene>
    <name evidence="3" type="ORF">CROQUDRAFT_660097</name>
</gene>
<dbReference type="PANTHER" id="PTHR12281">
    <property type="entry name" value="RP42 RELATED"/>
    <property type="match status" value="1"/>
</dbReference>
<dbReference type="PROSITE" id="PS51229">
    <property type="entry name" value="DCUN1"/>
    <property type="match status" value="1"/>
</dbReference>
<feature type="domain" description="DCUN1" evidence="2">
    <location>
        <begin position="68"/>
        <end position="287"/>
    </location>
</feature>
<dbReference type="GO" id="GO:0005886">
    <property type="term" value="C:plasma membrane"/>
    <property type="evidence" value="ECO:0007669"/>
    <property type="project" value="UniProtKB-ARBA"/>
</dbReference>
<organism evidence="3 4">
    <name type="scientific">Cronartium quercuum f. sp. fusiforme G11</name>
    <dbReference type="NCBI Taxonomy" id="708437"/>
    <lineage>
        <taxon>Eukaryota</taxon>
        <taxon>Fungi</taxon>
        <taxon>Dikarya</taxon>
        <taxon>Basidiomycota</taxon>
        <taxon>Pucciniomycotina</taxon>
        <taxon>Pucciniomycetes</taxon>
        <taxon>Pucciniales</taxon>
        <taxon>Coleosporiaceae</taxon>
        <taxon>Cronartium</taxon>
    </lineage>
</organism>
<comment type="caution">
    <text evidence="3">The sequence shown here is derived from an EMBL/GenBank/DDBJ whole genome shotgun (WGS) entry which is preliminary data.</text>
</comment>
<dbReference type="EMBL" id="MU167297">
    <property type="protein sequence ID" value="KAG0144327.1"/>
    <property type="molecule type" value="Genomic_DNA"/>
</dbReference>
<dbReference type="CDD" id="cd14273">
    <property type="entry name" value="UBA_TAP-C_like"/>
    <property type="match status" value="1"/>
</dbReference>
<comment type="function">
    <text evidence="1">Neddylation of cullins play an essential role in the regulation of SCF-type complexes activity.</text>
</comment>
<dbReference type="GO" id="GO:0000151">
    <property type="term" value="C:ubiquitin ligase complex"/>
    <property type="evidence" value="ECO:0007669"/>
    <property type="project" value="TreeGrafter"/>
</dbReference>